<comment type="similarity">
    <text evidence="11">Belongs to the peptidase M48 family.</text>
</comment>
<evidence type="ECO:0000256" key="3">
    <source>
        <dbReference type="ARBA" id="ARBA00022670"/>
    </source>
</evidence>
<evidence type="ECO:0000313" key="15">
    <source>
        <dbReference type="Proteomes" id="UP000612585"/>
    </source>
</evidence>
<evidence type="ECO:0000256" key="1">
    <source>
        <dbReference type="ARBA" id="ARBA00004651"/>
    </source>
</evidence>
<feature type="transmembrane region" description="Helical" evidence="12">
    <location>
        <begin position="97"/>
        <end position="114"/>
    </location>
</feature>
<dbReference type="GO" id="GO:0005886">
    <property type="term" value="C:plasma membrane"/>
    <property type="evidence" value="ECO:0007669"/>
    <property type="project" value="UniProtKB-SubCell"/>
</dbReference>
<dbReference type="InterPro" id="IPR001915">
    <property type="entry name" value="Peptidase_M48"/>
</dbReference>
<name>A0A8J4E3C0_9ACTN</name>
<keyword evidence="15" id="KW-1185">Reference proteome</keyword>
<evidence type="ECO:0000256" key="9">
    <source>
        <dbReference type="ARBA" id="ARBA00023049"/>
    </source>
</evidence>
<evidence type="ECO:0000256" key="8">
    <source>
        <dbReference type="ARBA" id="ARBA00022989"/>
    </source>
</evidence>
<keyword evidence="2" id="KW-1003">Cell membrane</keyword>
<keyword evidence="6 11" id="KW-0378">Hydrolase</keyword>
<dbReference type="GO" id="GO:0004222">
    <property type="term" value="F:metalloendopeptidase activity"/>
    <property type="evidence" value="ECO:0007669"/>
    <property type="project" value="InterPro"/>
</dbReference>
<dbReference type="CDD" id="cd07328">
    <property type="entry name" value="M48_Ste24p_like"/>
    <property type="match status" value="1"/>
</dbReference>
<dbReference type="InterPro" id="IPR050083">
    <property type="entry name" value="HtpX_protease"/>
</dbReference>
<comment type="cofactor">
    <cofactor evidence="11">
        <name>Zn(2+)</name>
        <dbReference type="ChEBI" id="CHEBI:29105"/>
    </cofactor>
    <text evidence="11">Binds 1 zinc ion per subunit.</text>
</comment>
<evidence type="ECO:0000313" key="14">
    <source>
        <dbReference type="EMBL" id="GIJ57852.1"/>
    </source>
</evidence>
<evidence type="ECO:0000256" key="4">
    <source>
        <dbReference type="ARBA" id="ARBA00022692"/>
    </source>
</evidence>
<evidence type="ECO:0000256" key="11">
    <source>
        <dbReference type="RuleBase" id="RU003983"/>
    </source>
</evidence>
<dbReference type="Gene3D" id="3.30.2010.10">
    <property type="entry name" value="Metalloproteases ('zincins'), catalytic domain"/>
    <property type="match status" value="1"/>
</dbReference>
<reference evidence="14" key="1">
    <citation type="submission" date="2021-01" db="EMBL/GenBank/DDBJ databases">
        <title>Whole genome shotgun sequence of Virgisporangium aurantiacum NBRC 16421.</title>
        <authorList>
            <person name="Komaki H."/>
            <person name="Tamura T."/>
        </authorList>
    </citation>
    <scope>NUCLEOTIDE SEQUENCE</scope>
    <source>
        <strain evidence="14">NBRC 16421</strain>
    </source>
</reference>
<dbReference type="PANTHER" id="PTHR43221">
    <property type="entry name" value="PROTEASE HTPX"/>
    <property type="match status" value="1"/>
</dbReference>
<dbReference type="Proteomes" id="UP000612585">
    <property type="component" value="Unassembled WGS sequence"/>
</dbReference>
<keyword evidence="9 11" id="KW-0482">Metalloprotease</keyword>
<comment type="caution">
    <text evidence="14">The sequence shown here is derived from an EMBL/GenBank/DDBJ whole genome shotgun (WGS) entry which is preliminary data.</text>
</comment>
<keyword evidence="4 12" id="KW-0812">Transmembrane</keyword>
<dbReference type="EMBL" id="BOPG01000033">
    <property type="protein sequence ID" value="GIJ57852.1"/>
    <property type="molecule type" value="Genomic_DNA"/>
</dbReference>
<dbReference type="PANTHER" id="PTHR43221:SF1">
    <property type="entry name" value="PROTEASE HTPX"/>
    <property type="match status" value="1"/>
</dbReference>
<organism evidence="14 15">
    <name type="scientific">Virgisporangium aurantiacum</name>
    <dbReference type="NCBI Taxonomy" id="175570"/>
    <lineage>
        <taxon>Bacteria</taxon>
        <taxon>Bacillati</taxon>
        <taxon>Actinomycetota</taxon>
        <taxon>Actinomycetes</taxon>
        <taxon>Micromonosporales</taxon>
        <taxon>Micromonosporaceae</taxon>
        <taxon>Virgisporangium</taxon>
    </lineage>
</organism>
<evidence type="ECO:0000256" key="7">
    <source>
        <dbReference type="ARBA" id="ARBA00022833"/>
    </source>
</evidence>
<evidence type="ECO:0000256" key="5">
    <source>
        <dbReference type="ARBA" id="ARBA00022723"/>
    </source>
</evidence>
<keyword evidence="7 11" id="KW-0862">Zinc</keyword>
<keyword evidence="8 12" id="KW-1133">Transmembrane helix</keyword>
<feature type="domain" description="Peptidase M48" evidence="13">
    <location>
        <begin position="131"/>
        <end position="362"/>
    </location>
</feature>
<protein>
    <recommendedName>
        <fullName evidence="13">Peptidase M48 domain-containing protein</fullName>
    </recommendedName>
</protein>
<keyword evidence="10 12" id="KW-0472">Membrane</keyword>
<comment type="subcellular location">
    <subcellularLocation>
        <location evidence="1">Cell membrane</location>
        <topology evidence="1">Multi-pass membrane protein</topology>
    </subcellularLocation>
</comment>
<keyword evidence="3 11" id="KW-0645">Protease</keyword>
<accession>A0A8J4E3C0</accession>
<keyword evidence="5" id="KW-0479">Metal-binding</keyword>
<feature type="transmembrane region" description="Helical" evidence="12">
    <location>
        <begin position="68"/>
        <end position="91"/>
    </location>
</feature>
<dbReference type="Pfam" id="PF01435">
    <property type="entry name" value="Peptidase_M48"/>
    <property type="match status" value="1"/>
</dbReference>
<dbReference type="GO" id="GO:0046872">
    <property type="term" value="F:metal ion binding"/>
    <property type="evidence" value="ECO:0007669"/>
    <property type="project" value="UniProtKB-KW"/>
</dbReference>
<evidence type="ECO:0000256" key="2">
    <source>
        <dbReference type="ARBA" id="ARBA00022475"/>
    </source>
</evidence>
<evidence type="ECO:0000259" key="13">
    <source>
        <dbReference type="Pfam" id="PF01435"/>
    </source>
</evidence>
<sequence>MVSLHGAEPWCAACGNGLERFDPEENEVIGWRWLDRGLYSLAFRETHEEFELLANRPVPAKGPAGTRIGVLAISVALHLTVLACLVGGLWLCVQDFPSFWLLPGGILVLIAIELRPRFGRMQGKAVTRSEAPALYALVDRVAAAVGAPPPHAIVVDEDFNASAGTVGIRRRRVLTLGLPLWGALDPQGRVALLGHELGHFVNGDVRRTLLTQPVYTTLPAVMHFLSPSRGSGAEGIVSWLGGWVWRVVAAALRWVVQVAWLTLLRLAQRDAQRAEYLADSMAATVAGSDAALRVLDVLQLDEPVLVELRRAARRKESASVWPALAARAVADAADTMPLRRQLSIRADVSLTASHPPTALRSRLLGTRPPLGAEVPLDAHTAGLIEAELATRYENCVRSLALQ</sequence>
<evidence type="ECO:0000256" key="6">
    <source>
        <dbReference type="ARBA" id="ARBA00022801"/>
    </source>
</evidence>
<dbReference type="GO" id="GO:0006508">
    <property type="term" value="P:proteolysis"/>
    <property type="evidence" value="ECO:0007669"/>
    <property type="project" value="UniProtKB-KW"/>
</dbReference>
<dbReference type="AlphaFoldDB" id="A0A8J4E3C0"/>
<evidence type="ECO:0000256" key="10">
    <source>
        <dbReference type="ARBA" id="ARBA00023136"/>
    </source>
</evidence>
<evidence type="ECO:0000256" key="12">
    <source>
        <dbReference type="SAM" id="Phobius"/>
    </source>
</evidence>
<gene>
    <name evidence="14" type="ORF">Vau01_053680</name>
</gene>
<proteinExistence type="inferred from homology"/>